<evidence type="ECO:0000256" key="6">
    <source>
        <dbReference type="ARBA" id="ARBA00023127"/>
    </source>
</evidence>
<evidence type="ECO:0000256" key="5">
    <source>
        <dbReference type="ARBA" id="ARBA00022618"/>
    </source>
</evidence>
<evidence type="ECO:0000256" key="3">
    <source>
        <dbReference type="ARBA" id="ARBA00007143"/>
    </source>
</evidence>
<dbReference type="Proteomes" id="UP000192220">
    <property type="component" value="Unplaced"/>
</dbReference>
<dbReference type="SUPFAM" id="SSF47954">
    <property type="entry name" value="Cyclin-like"/>
    <property type="match status" value="2"/>
</dbReference>
<organism evidence="14 15">
    <name type="scientific">Austrofundulus limnaeus</name>
    <name type="common">Annual killifish</name>
    <dbReference type="NCBI Taxonomy" id="52670"/>
    <lineage>
        <taxon>Eukaryota</taxon>
        <taxon>Metazoa</taxon>
        <taxon>Chordata</taxon>
        <taxon>Craniata</taxon>
        <taxon>Vertebrata</taxon>
        <taxon>Euteleostomi</taxon>
        <taxon>Actinopterygii</taxon>
        <taxon>Neopterygii</taxon>
        <taxon>Teleostei</taxon>
        <taxon>Neoteleostei</taxon>
        <taxon>Acanthomorphata</taxon>
        <taxon>Ovalentaria</taxon>
        <taxon>Atherinomorphae</taxon>
        <taxon>Cyprinodontiformes</taxon>
        <taxon>Rivulidae</taxon>
        <taxon>Austrofundulus</taxon>
    </lineage>
</organism>
<evidence type="ECO:0000259" key="12">
    <source>
        <dbReference type="SMART" id="SM00385"/>
    </source>
</evidence>
<name>A0A2I4C304_AUSLI</name>
<dbReference type="KEGG" id="alim:106524900"/>
<protein>
    <submittedName>
        <fullName evidence="15">G1/S-specific cyclin-E2 isoform X1</fullName>
    </submittedName>
</protein>
<dbReference type="InterPro" id="IPR004367">
    <property type="entry name" value="Cyclin_C-dom"/>
</dbReference>
<dbReference type="SMART" id="SM01332">
    <property type="entry name" value="Cyclin_C"/>
    <property type="match status" value="1"/>
</dbReference>
<dbReference type="RefSeq" id="XP_013874381.1">
    <property type="nucleotide sequence ID" value="XM_014018927.1"/>
</dbReference>
<evidence type="ECO:0000256" key="4">
    <source>
        <dbReference type="ARBA" id="ARBA00022553"/>
    </source>
</evidence>
<gene>
    <name evidence="15" type="primary">ccne2</name>
</gene>
<evidence type="ECO:0000313" key="15">
    <source>
        <dbReference type="RefSeq" id="XP_013874381.1"/>
    </source>
</evidence>
<comment type="function">
    <text evidence="1">Essential for the control of the cell cycle at the G2/M (mitosis) transition.</text>
</comment>
<dbReference type="FunFam" id="1.10.472.10:FF:000024">
    <property type="entry name" value="G1/S-specific cyclin-E1"/>
    <property type="match status" value="1"/>
</dbReference>
<evidence type="ECO:0000259" key="13">
    <source>
        <dbReference type="SMART" id="SM01332"/>
    </source>
</evidence>
<dbReference type="OrthoDB" id="5590282at2759"/>
<dbReference type="Gene3D" id="1.10.472.10">
    <property type="entry name" value="Cyclin-like"/>
    <property type="match status" value="2"/>
</dbReference>
<dbReference type="STRING" id="52670.A0A2I4C304"/>
<dbReference type="Pfam" id="PF00134">
    <property type="entry name" value="Cyclin_N"/>
    <property type="match status" value="1"/>
</dbReference>
<dbReference type="InterPro" id="IPR036915">
    <property type="entry name" value="Cyclin-like_sf"/>
</dbReference>
<evidence type="ECO:0000256" key="9">
    <source>
        <dbReference type="ARBA" id="ARBA00025821"/>
    </source>
</evidence>
<keyword evidence="7" id="KW-0539">Nucleus</keyword>
<dbReference type="AlphaFoldDB" id="A0A2I4C304"/>
<dbReference type="InParanoid" id="A0A2I4C304"/>
<keyword evidence="4" id="KW-0597">Phosphoprotein</keyword>
<evidence type="ECO:0000256" key="2">
    <source>
        <dbReference type="ARBA" id="ARBA00004123"/>
    </source>
</evidence>
<keyword evidence="5" id="KW-0132">Cell division</keyword>
<dbReference type="PROSITE" id="PS00292">
    <property type="entry name" value="CYCLINS"/>
    <property type="match status" value="1"/>
</dbReference>
<dbReference type="InterPro" id="IPR048258">
    <property type="entry name" value="Cyclins_cyclin-box"/>
</dbReference>
<feature type="domain" description="Cyclin-like" evidence="12">
    <location>
        <begin position="206"/>
        <end position="291"/>
    </location>
</feature>
<dbReference type="PANTHER" id="PTHR10177">
    <property type="entry name" value="CYCLINS"/>
    <property type="match status" value="1"/>
</dbReference>
<dbReference type="GO" id="GO:0051301">
    <property type="term" value="P:cell division"/>
    <property type="evidence" value="ECO:0007669"/>
    <property type="project" value="UniProtKB-KW"/>
</dbReference>
<comment type="similarity">
    <text evidence="3">Belongs to the cyclin family. Cyclin E subfamily.</text>
</comment>
<dbReference type="GO" id="GO:0005634">
    <property type="term" value="C:nucleus"/>
    <property type="evidence" value="ECO:0007669"/>
    <property type="project" value="UniProtKB-SubCell"/>
</dbReference>
<dbReference type="GeneID" id="106524900"/>
<dbReference type="Pfam" id="PF02984">
    <property type="entry name" value="Cyclin_C"/>
    <property type="match status" value="1"/>
</dbReference>
<accession>A0A2I4C304</accession>
<comment type="subunit">
    <text evidence="9">Interacts with the CDK1 protein kinase to form a serine/threonine kinase holoenzyme complex also known as maturation promoting factor (MPF). The cyclin subunit imparts substrate specificity to the complex.</text>
</comment>
<dbReference type="InterPro" id="IPR039361">
    <property type="entry name" value="Cyclin"/>
</dbReference>
<evidence type="ECO:0000256" key="8">
    <source>
        <dbReference type="ARBA" id="ARBA00023306"/>
    </source>
</evidence>
<keyword evidence="14" id="KW-1185">Reference proteome</keyword>
<evidence type="ECO:0000256" key="10">
    <source>
        <dbReference type="RuleBase" id="RU000383"/>
    </source>
</evidence>
<feature type="compositionally biased region" description="Basic and acidic residues" evidence="11">
    <location>
        <begin position="98"/>
        <end position="110"/>
    </location>
</feature>
<evidence type="ECO:0000256" key="7">
    <source>
        <dbReference type="ARBA" id="ARBA00023242"/>
    </source>
</evidence>
<reference evidence="15" key="1">
    <citation type="submission" date="2025-08" db="UniProtKB">
        <authorList>
            <consortium name="RefSeq"/>
        </authorList>
    </citation>
    <scope>IDENTIFICATION</scope>
</reference>
<evidence type="ECO:0000256" key="11">
    <source>
        <dbReference type="SAM" id="MobiDB-lite"/>
    </source>
</evidence>
<dbReference type="CTD" id="9134"/>
<dbReference type="SMART" id="SM00385">
    <property type="entry name" value="CYCLIN"/>
    <property type="match status" value="1"/>
</dbReference>
<feature type="domain" description="Cyclin C-terminal" evidence="13">
    <location>
        <begin position="300"/>
        <end position="422"/>
    </location>
</feature>
<evidence type="ECO:0000256" key="1">
    <source>
        <dbReference type="ARBA" id="ARBA00003222"/>
    </source>
</evidence>
<feature type="region of interest" description="Disordered" evidence="11">
    <location>
        <begin position="434"/>
        <end position="462"/>
    </location>
</feature>
<evidence type="ECO:0000313" key="14">
    <source>
        <dbReference type="Proteomes" id="UP000192220"/>
    </source>
</evidence>
<sequence length="462" mass="53345">MAHVGGPVYWFSLAEPRGRLRGWAQILPLLRCGNWRAFEFQSSIKARNLQLLTPKTTPKGAIIKVGNMSRRSLRVTLQARDSNTPEPAARPPLKKRKLEPSKKKLQPADKKQNYEIQKCWLETGPSPCVLIETPHKELEPSDSSSFKQYRFKNLFIKASPIPRLSWASSDDVWIKMLNKELKYVHDKSYLTRHPKLQPKMRAILLDWLLEVSEVYSLHRQTAYLAQDYFDRFMLTQEDVSKDHLQLIGITALFIASKIEEIYPPKIYEFAYVTDGACDMWDIQRIELQILKALDWNLCPETPISWLKLYSQVEAQKDGENFLEPQFCQETYIQITQLLDLCMMDICSLDYSYSVLAAAAFCHFSTFDIVHKVSGLTWESVFPCYQWMSPFMETLSSEAKPQLKNFSKVKSDDRHNIQTHVTYLDLLRKAQERQVDAPDCQRSPVAVGSVLTPPRSTEKSANP</sequence>
<dbReference type="InterPro" id="IPR006671">
    <property type="entry name" value="Cyclin_N"/>
</dbReference>
<feature type="region of interest" description="Disordered" evidence="11">
    <location>
        <begin position="77"/>
        <end position="110"/>
    </location>
</feature>
<keyword evidence="8" id="KW-0131">Cell cycle</keyword>
<comment type="subcellular location">
    <subcellularLocation>
        <location evidence="2">Nucleus</location>
    </subcellularLocation>
</comment>
<keyword evidence="6 10" id="KW-0195">Cyclin</keyword>
<proteinExistence type="inferred from homology"/>
<dbReference type="InterPro" id="IPR013763">
    <property type="entry name" value="Cyclin-like_dom"/>
</dbReference>